<name>A0A9Q9RUT5_FUSFU</name>
<evidence type="ECO:0000313" key="2">
    <source>
        <dbReference type="Proteomes" id="UP000760494"/>
    </source>
</evidence>
<gene>
    <name evidence="1" type="ORF">C2S_9876</name>
</gene>
<proteinExistence type="predicted"/>
<reference evidence="1" key="1">
    <citation type="submission" date="2019-05" db="EMBL/GenBank/DDBJ databases">
        <authorList>
            <person name="Piombo E."/>
        </authorList>
    </citation>
    <scope>NUCLEOTIDE SEQUENCE</scope>
    <source>
        <strain evidence="1">C2S</strain>
    </source>
</reference>
<dbReference type="Proteomes" id="UP000760494">
    <property type="component" value="Unassembled WGS sequence"/>
</dbReference>
<dbReference type="EMBL" id="CABFJX010000378">
    <property type="protein sequence ID" value="VTT75395.1"/>
    <property type="molecule type" value="Genomic_DNA"/>
</dbReference>
<organism evidence="1 2">
    <name type="scientific">Fusarium fujikuroi</name>
    <name type="common">Bakanae and foot rot disease fungus</name>
    <name type="synonym">Gibberella fujikuroi</name>
    <dbReference type="NCBI Taxonomy" id="5127"/>
    <lineage>
        <taxon>Eukaryota</taxon>
        <taxon>Fungi</taxon>
        <taxon>Dikarya</taxon>
        <taxon>Ascomycota</taxon>
        <taxon>Pezizomycotina</taxon>
        <taxon>Sordariomycetes</taxon>
        <taxon>Hypocreomycetidae</taxon>
        <taxon>Hypocreales</taxon>
        <taxon>Nectriaceae</taxon>
        <taxon>Fusarium</taxon>
        <taxon>Fusarium fujikuroi species complex</taxon>
    </lineage>
</organism>
<evidence type="ECO:0000313" key="1">
    <source>
        <dbReference type="EMBL" id="VTT75395.1"/>
    </source>
</evidence>
<sequence>MQRQTTLQQAFSAIRSGQKLY</sequence>
<accession>A0A9Q9RUT5</accession>
<dbReference type="AlphaFoldDB" id="A0A9Q9RUT5"/>
<protein>
    <submittedName>
        <fullName evidence="1">Uncharacterized protein</fullName>
    </submittedName>
</protein>
<comment type="caution">
    <text evidence="1">The sequence shown here is derived from an EMBL/GenBank/DDBJ whole genome shotgun (WGS) entry which is preliminary data.</text>
</comment>